<feature type="compositionally biased region" description="Low complexity" evidence="1">
    <location>
        <begin position="428"/>
        <end position="440"/>
    </location>
</feature>
<dbReference type="RefSeq" id="XP_009294289.1">
    <property type="nucleotide sequence ID" value="XM_009296014.4"/>
</dbReference>
<dbReference type="InterPro" id="IPR036179">
    <property type="entry name" value="Ig-like_dom_sf"/>
</dbReference>
<dbReference type="Pfam" id="PF07686">
    <property type="entry name" value="V-set"/>
    <property type="match status" value="3"/>
</dbReference>
<evidence type="ECO:0000259" key="4">
    <source>
        <dbReference type="SMART" id="SM00409"/>
    </source>
</evidence>
<evidence type="ECO:0000256" key="3">
    <source>
        <dbReference type="SAM" id="SignalP"/>
    </source>
</evidence>
<feature type="domain" description="Immunoglobulin" evidence="4">
    <location>
        <begin position="230"/>
        <end position="330"/>
    </location>
</feature>
<feature type="domain" description="Immunoglobulin" evidence="4">
    <location>
        <begin position="129"/>
        <end position="225"/>
    </location>
</feature>
<evidence type="ECO:0000313" key="7">
    <source>
        <dbReference type="ZFIN" id="ZDB-GENE-110408-26"/>
    </source>
</evidence>
<dbReference type="GeneID" id="100332988"/>
<feature type="transmembrane region" description="Helical" evidence="2">
    <location>
        <begin position="340"/>
        <end position="363"/>
    </location>
</feature>
<accession>A0AB14YBK9</accession>
<evidence type="ECO:0000256" key="1">
    <source>
        <dbReference type="SAM" id="MobiDB-lite"/>
    </source>
</evidence>
<keyword evidence="5" id="KW-1185">Reference proteome</keyword>
<keyword evidence="2" id="KW-0472">Membrane</keyword>
<evidence type="ECO:0000256" key="2">
    <source>
        <dbReference type="SAM" id="Phobius"/>
    </source>
</evidence>
<feature type="domain" description="Immunoglobulin" evidence="4">
    <location>
        <begin position="22"/>
        <end position="120"/>
    </location>
</feature>
<reference evidence="6" key="1">
    <citation type="submission" date="2025-08" db="UniProtKB">
        <authorList>
            <consortium name="RefSeq"/>
        </authorList>
    </citation>
    <scope>IDENTIFICATION</scope>
    <source>
        <strain evidence="6">Tuebingen</strain>
        <tissue evidence="6">Fibroblasts and whole tissue</tissue>
    </source>
</reference>
<keyword evidence="2" id="KW-0812">Transmembrane</keyword>
<sequence>MRVFIWILWSVIFISGVSDAAADEVSVMEGESATLNAGIVKTQKDRIRWYFNGSRIAELNGDQVKICVDDVCPDRFRGRLQLDNTSGSLIVTNTRKTDSGLYQLQINSRRTEKKFILSVQGALGADTPESSVSVMEGDSVTLCTGVQTNQSNRIKWYFYTDRIAEIIGYQHKICTDDTCPQRFRDRLKLDSQTGSLTIMKVSTEDSGLYTFLHRGREKIFRVVILALKNLKQKSATEGESITLDTPIKTTPNDVLKWYFGEILLAELTGGASQICEDAQCKDGFRDRLKVNHSSGSLTIMNSSKADSGEYTLLINSSSFYINGSFTVSVASVLGLSLSTGIGICAGVLLVLLTVGATAFYFTIKMVKKRSKDKVKPFTLPCDNRPRDQGKSKQVNGNGMKQINQIDETDFQPTNFATESFHVEEETRSTTSSNQTSNNQEHIPFIDEEPEDEYKPGIPVIQPEKGVILE</sequence>
<dbReference type="ZFIN" id="ZDB-GENE-110408-26">
    <property type="gene designation" value="si:dkey-19a16.12"/>
</dbReference>
<dbReference type="SUPFAM" id="SSF48726">
    <property type="entry name" value="Immunoglobulin"/>
    <property type="match status" value="3"/>
</dbReference>
<dbReference type="Gene3D" id="2.60.40.10">
    <property type="entry name" value="Immunoglobulins"/>
    <property type="match status" value="3"/>
</dbReference>
<dbReference type="SMART" id="SM00409">
    <property type="entry name" value="IG"/>
    <property type="match status" value="3"/>
</dbReference>
<dbReference type="InterPro" id="IPR003599">
    <property type="entry name" value="Ig_sub"/>
</dbReference>
<dbReference type="Proteomes" id="UP000000437">
    <property type="component" value="Chromosome 22"/>
</dbReference>
<dbReference type="KEGG" id="dre:100332988"/>
<dbReference type="PANTHER" id="PTHR21063:SF4">
    <property type="entry name" value="CD48 ANTIGEN-RELATED"/>
    <property type="match status" value="1"/>
</dbReference>
<evidence type="ECO:0000313" key="6">
    <source>
        <dbReference type="RefSeq" id="XP_009294289.1"/>
    </source>
</evidence>
<dbReference type="InterPro" id="IPR013106">
    <property type="entry name" value="Ig_V-set"/>
</dbReference>
<dbReference type="PANTHER" id="PTHR21063">
    <property type="entry name" value="LFA-3"/>
    <property type="match status" value="1"/>
</dbReference>
<keyword evidence="2" id="KW-1133">Transmembrane helix</keyword>
<feature type="region of interest" description="Disordered" evidence="1">
    <location>
        <begin position="376"/>
        <end position="397"/>
    </location>
</feature>
<feature type="chain" id="PRO_5044265968" evidence="3">
    <location>
        <begin position="23"/>
        <end position="469"/>
    </location>
</feature>
<evidence type="ECO:0000313" key="5">
    <source>
        <dbReference type="Proteomes" id="UP000000437"/>
    </source>
</evidence>
<name>A0AB14YBK9_DANRE</name>
<dbReference type="AGR" id="ZFIN:ZDB-GENE-110408-26"/>
<gene>
    <name evidence="6 7" type="primary">si:dkey-19a16.12</name>
</gene>
<feature type="signal peptide" evidence="3">
    <location>
        <begin position="1"/>
        <end position="22"/>
    </location>
</feature>
<dbReference type="AlphaFoldDB" id="A0AB14YBK9"/>
<dbReference type="InterPro" id="IPR013783">
    <property type="entry name" value="Ig-like_fold"/>
</dbReference>
<organism evidence="5 6">
    <name type="scientific">Danio rerio</name>
    <name type="common">Zebrafish</name>
    <name type="synonym">Brachydanio rerio</name>
    <dbReference type="NCBI Taxonomy" id="7955"/>
    <lineage>
        <taxon>Eukaryota</taxon>
        <taxon>Metazoa</taxon>
        <taxon>Chordata</taxon>
        <taxon>Craniata</taxon>
        <taxon>Vertebrata</taxon>
        <taxon>Euteleostomi</taxon>
        <taxon>Actinopterygii</taxon>
        <taxon>Neopterygii</taxon>
        <taxon>Teleostei</taxon>
        <taxon>Ostariophysi</taxon>
        <taxon>Cypriniformes</taxon>
        <taxon>Danionidae</taxon>
        <taxon>Danioninae</taxon>
        <taxon>Danio</taxon>
    </lineage>
</organism>
<keyword evidence="3" id="KW-0732">Signal</keyword>
<feature type="region of interest" description="Disordered" evidence="1">
    <location>
        <begin position="421"/>
        <end position="469"/>
    </location>
</feature>
<protein>
    <submittedName>
        <fullName evidence="6">Uncharacterized protein si:dkey-19a16.12 isoform X1</fullName>
    </submittedName>
</protein>
<proteinExistence type="predicted"/>